<dbReference type="Pfam" id="PF00378">
    <property type="entry name" value="ECH_1"/>
    <property type="match status" value="1"/>
</dbReference>
<dbReference type="Proteomes" id="UP000594260">
    <property type="component" value="Unplaced"/>
</dbReference>
<accession>A0A7M7JPC5</accession>
<dbReference type="PANTHER" id="PTHR43802">
    <property type="entry name" value="ENOYL-COA HYDRATASE"/>
    <property type="match status" value="1"/>
</dbReference>
<dbReference type="Gene3D" id="1.10.287.2460">
    <property type="match status" value="1"/>
</dbReference>
<dbReference type="KEGG" id="vde:111247927"/>
<evidence type="ECO:0000313" key="3">
    <source>
        <dbReference type="EnsemblMetazoa" id="XP_022655212"/>
    </source>
</evidence>
<dbReference type="PANTHER" id="PTHR43802:SF1">
    <property type="entry name" value="IP11341P-RELATED"/>
    <property type="match status" value="1"/>
</dbReference>
<name>A0A7M7JPC5_VARDE</name>
<dbReference type="Gene3D" id="3.90.226.10">
    <property type="entry name" value="2-enoyl-CoA Hydratase, Chain A, domain 1"/>
    <property type="match status" value="1"/>
</dbReference>
<dbReference type="CDD" id="cd06558">
    <property type="entry name" value="crotonase-like"/>
    <property type="match status" value="1"/>
</dbReference>
<dbReference type="InterPro" id="IPR029045">
    <property type="entry name" value="ClpP/crotonase-like_dom_sf"/>
</dbReference>
<dbReference type="OrthoDB" id="448450at2759"/>
<dbReference type="GeneID" id="111247927"/>
<dbReference type="PROSITE" id="PS00166">
    <property type="entry name" value="ENOYL_COA_HYDRATASE"/>
    <property type="match status" value="1"/>
</dbReference>
<comment type="similarity">
    <text evidence="1 2">Belongs to the enoyl-CoA hydratase/isomerase family.</text>
</comment>
<evidence type="ECO:0000256" key="2">
    <source>
        <dbReference type="RuleBase" id="RU003707"/>
    </source>
</evidence>
<sequence length="285" mass="31281">MSFQKCLTLAFQRNFTTSTRRPTLVTCEDVGGIRMIGINRPEKKNSVNADTADELFSQFERFDADSSVNVAVLFGNGGTFCAGYDLEEISRTDKTLLDRFKRRSPMGPCGMLTNKPIVAAIQGYAVAGGFELALWCDLRVVEETAVMGVFCRRFGMPLLNGGTVRLPQLIGLSRTMDLILTGRAVDGKEAYQIGLANRLVGCGTGVGQALQLATQIKKFPQECLRTDRRSAYYATFEAASQLEAMEYERANAVDIISQEGVEGAKRFVSGIGRHGSFNLTKIQEK</sequence>
<dbReference type="InterPro" id="IPR018376">
    <property type="entry name" value="Enoyl-CoA_hyd/isom_CS"/>
</dbReference>
<dbReference type="NCBIfam" id="NF006108">
    <property type="entry name" value="PRK08259.1"/>
    <property type="match status" value="1"/>
</dbReference>
<dbReference type="AlphaFoldDB" id="A0A7M7JPC5"/>
<dbReference type="OMA" id="EKDNASH"/>
<dbReference type="RefSeq" id="XP_022655212.1">
    <property type="nucleotide sequence ID" value="XM_022799477.1"/>
</dbReference>
<evidence type="ECO:0000313" key="4">
    <source>
        <dbReference type="Proteomes" id="UP000594260"/>
    </source>
</evidence>
<dbReference type="InParanoid" id="A0A7M7JPC5"/>
<dbReference type="EnsemblMetazoa" id="XM_022799477">
    <property type="protein sequence ID" value="XP_022655212"/>
    <property type="gene ID" value="LOC111247927"/>
</dbReference>
<dbReference type="GO" id="GO:0003824">
    <property type="term" value="F:catalytic activity"/>
    <property type="evidence" value="ECO:0007669"/>
    <property type="project" value="InterPro"/>
</dbReference>
<dbReference type="SUPFAM" id="SSF52096">
    <property type="entry name" value="ClpP/crotonase"/>
    <property type="match status" value="1"/>
</dbReference>
<evidence type="ECO:0000256" key="1">
    <source>
        <dbReference type="ARBA" id="ARBA00005254"/>
    </source>
</evidence>
<keyword evidence="4" id="KW-1185">Reference proteome</keyword>
<proteinExistence type="inferred from homology"/>
<reference evidence="3" key="1">
    <citation type="submission" date="2021-01" db="UniProtKB">
        <authorList>
            <consortium name="EnsemblMetazoa"/>
        </authorList>
    </citation>
    <scope>IDENTIFICATION</scope>
</reference>
<protein>
    <submittedName>
        <fullName evidence="3">Uncharacterized protein</fullName>
    </submittedName>
</protein>
<dbReference type="FunCoup" id="A0A7M7JPC5">
    <property type="interactions" value="2"/>
</dbReference>
<organism evidence="3 4">
    <name type="scientific">Varroa destructor</name>
    <name type="common">Honeybee mite</name>
    <dbReference type="NCBI Taxonomy" id="109461"/>
    <lineage>
        <taxon>Eukaryota</taxon>
        <taxon>Metazoa</taxon>
        <taxon>Ecdysozoa</taxon>
        <taxon>Arthropoda</taxon>
        <taxon>Chelicerata</taxon>
        <taxon>Arachnida</taxon>
        <taxon>Acari</taxon>
        <taxon>Parasitiformes</taxon>
        <taxon>Mesostigmata</taxon>
        <taxon>Gamasina</taxon>
        <taxon>Dermanyssoidea</taxon>
        <taxon>Varroidae</taxon>
        <taxon>Varroa</taxon>
    </lineage>
</organism>
<dbReference type="InterPro" id="IPR001753">
    <property type="entry name" value="Enoyl-CoA_hydra/iso"/>
</dbReference>